<feature type="compositionally biased region" description="Basic and acidic residues" evidence="1">
    <location>
        <begin position="58"/>
        <end position="70"/>
    </location>
</feature>
<dbReference type="Proteomes" id="UP000837857">
    <property type="component" value="Chromosome 16"/>
</dbReference>
<reference evidence="2" key="1">
    <citation type="submission" date="2022-03" db="EMBL/GenBank/DDBJ databases">
        <authorList>
            <person name="Martin H S."/>
        </authorList>
    </citation>
    <scope>NUCLEOTIDE SEQUENCE</scope>
</reference>
<feature type="non-terminal residue" evidence="2">
    <location>
        <position position="1"/>
    </location>
</feature>
<protein>
    <submittedName>
        <fullName evidence="2">Uncharacterized protein</fullName>
    </submittedName>
</protein>
<evidence type="ECO:0000313" key="2">
    <source>
        <dbReference type="EMBL" id="CAH2045881.1"/>
    </source>
</evidence>
<keyword evidence="3" id="KW-1185">Reference proteome</keyword>
<feature type="compositionally biased region" description="Basic residues" evidence="1">
    <location>
        <begin position="12"/>
        <end position="23"/>
    </location>
</feature>
<feature type="region of interest" description="Disordered" evidence="1">
    <location>
        <begin position="1"/>
        <end position="26"/>
    </location>
</feature>
<organism evidence="2 3">
    <name type="scientific">Iphiclides podalirius</name>
    <name type="common">scarce swallowtail</name>
    <dbReference type="NCBI Taxonomy" id="110791"/>
    <lineage>
        <taxon>Eukaryota</taxon>
        <taxon>Metazoa</taxon>
        <taxon>Ecdysozoa</taxon>
        <taxon>Arthropoda</taxon>
        <taxon>Hexapoda</taxon>
        <taxon>Insecta</taxon>
        <taxon>Pterygota</taxon>
        <taxon>Neoptera</taxon>
        <taxon>Endopterygota</taxon>
        <taxon>Lepidoptera</taxon>
        <taxon>Glossata</taxon>
        <taxon>Ditrysia</taxon>
        <taxon>Papilionoidea</taxon>
        <taxon>Papilionidae</taxon>
        <taxon>Papilioninae</taxon>
        <taxon>Iphiclides</taxon>
    </lineage>
</organism>
<accession>A0ABN8I3S3</accession>
<gene>
    <name evidence="2" type="ORF">IPOD504_LOCUS5273</name>
</gene>
<name>A0ABN8I3S3_9NEOP</name>
<feature type="region of interest" description="Disordered" evidence="1">
    <location>
        <begin position="58"/>
        <end position="98"/>
    </location>
</feature>
<dbReference type="EMBL" id="OW152828">
    <property type="protein sequence ID" value="CAH2045881.1"/>
    <property type="molecule type" value="Genomic_DNA"/>
</dbReference>
<evidence type="ECO:0000256" key="1">
    <source>
        <dbReference type="SAM" id="MobiDB-lite"/>
    </source>
</evidence>
<sequence>MKTGGVWWRGGGHGHTHAHCHPHKGTEEDTLDRHILSHGIPRAQCRRWVRAAHPTLDAGRRGVLRSERRSSPFPPGNRCENWSPHPRKEPEISIGASS</sequence>
<proteinExistence type="predicted"/>
<evidence type="ECO:0000313" key="3">
    <source>
        <dbReference type="Proteomes" id="UP000837857"/>
    </source>
</evidence>